<gene>
    <name evidence="6" type="primary">axeA1_1</name>
    <name evidence="6" type="ORF">PDESU_00316</name>
</gene>
<evidence type="ECO:0000259" key="4">
    <source>
        <dbReference type="Pfam" id="PF00326"/>
    </source>
</evidence>
<keyword evidence="2" id="KW-0378">Hydrolase</keyword>
<dbReference type="GO" id="GO:0004806">
    <property type="term" value="F:triacylglycerol lipase activity"/>
    <property type="evidence" value="ECO:0007669"/>
    <property type="project" value="TreeGrafter"/>
</dbReference>
<dbReference type="RefSeq" id="WP_136077497.1">
    <property type="nucleotide sequence ID" value="NZ_CAAHFG010000001.1"/>
</dbReference>
<dbReference type="Pfam" id="PF20434">
    <property type="entry name" value="BD-FAE"/>
    <property type="match status" value="1"/>
</dbReference>
<dbReference type="InterPro" id="IPR029058">
    <property type="entry name" value="AB_hydrolase_fold"/>
</dbReference>
<feature type="domain" description="Peptidase S9 prolyl oligopeptidase catalytic" evidence="4">
    <location>
        <begin position="180"/>
        <end position="253"/>
    </location>
</feature>
<comment type="similarity">
    <text evidence="1">Belongs to the 'GDXG' lipolytic enzyme family.</text>
</comment>
<reference evidence="6 7" key="1">
    <citation type="submission" date="2019-04" db="EMBL/GenBank/DDBJ databases">
        <authorList>
            <person name="Van Vliet M D."/>
        </authorList>
    </citation>
    <scope>NUCLEOTIDE SEQUENCE [LARGE SCALE GENOMIC DNA]</scope>
    <source>
        <strain evidence="6 7">F1</strain>
    </source>
</reference>
<evidence type="ECO:0000313" key="7">
    <source>
        <dbReference type="Proteomes" id="UP000366872"/>
    </source>
</evidence>
<dbReference type="Gene3D" id="3.40.50.1820">
    <property type="entry name" value="alpha/beta hydrolase"/>
    <property type="match status" value="1"/>
</dbReference>
<dbReference type="PANTHER" id="PTHR48081:SF30">
    <property type="entry name" value="ACETYL-HYDROLASE LIPR-RELATED"/>
    <property type="match status" value="1"/>
</dbReference>
<dbReference type="InterPro" id="IPR001375">
    <property type="entry name" value="Peptidase_S9_cat"/>
</dbReference>
<organism evidence="6 7">
    <name type="scientific">Pontiella desulfatans</name>
    <dbReference type="NCBI Taxonomy" id="2750659"/>
    <lineage>
        <taxon>Bacteria</taxon>
        <taxon>Pseudomonadati</taxon>
        <taxon>Kiritimatiellota</taxon>
        <taxon>Kiritimatiellia</taxon>
        <taxon>Kiritimatiellales</taxon>
        <taxon>Pontiellaceae</taxon>
        <taxon>Pontiella</taxon>
    </lineage>
</organism>
<dbReference type="Proteomes" id="UP000366872">
    <property type="component" value="Unassembled WGS sequence"/>
</dbReference>
<dbReference type="Pfam" id="PF00326">
    <property type="entry name" value="Peptidase_S9"/>
    <property type="match status" value="1"/>
</dbReference>
<feature type="chain" id="PRO_5025576800" evidence="3">
    <location>
        <begin position="18"/>
        <end position="285"/>
    </location>
</feature>
<dbReference type="SUPFAM" id="SSF53474">
    <property type="entry name" value="alpha/beta-Hydrolases"/>
    <property type="match status" value="1"/>
</dbReference>
<sequence>MKLSKMTWLLVACPFLALGDGMTPDREVAYKEIDGIELKMHVFEPEGVKAADKRPAIVFFFGGGWSGGDPKQFYQQARAFADEGLVCFSADYRVKSRNKTTPFECVKDAKSAVRWIREHAAELGVDPNRIVASGGSAGGHIAGCTGVIDGCEEAGDNLEVSSKPNLMILYNPVLDTTDKGYGAKNFKPEQQTDLSLTHHVTPGIVPTLLFHGTADTTVPFENAERFDRLMKEAGNECRLVPFEGKGHGFFNGAFFRKKNGDEAFNKTMEQGIGFLVRHGFAPSKN</sequence>
<name>A0A6C2TVT1_PONDE</name>
<evidence type="ECO:0000313" key="6">
    <source>
        <dbReference type="EMBL" id="VGO11770.1"/>
    </source>
</evidence>
<accession>A0A6C2TVT1</accession>
<proteinExistence type="inferred from homology"/>
<evidence type="ECO:0000256" key="2">
    <source>
        <dbReference type="ARBA" id="ARBA00022801"/>
    </source>
</evidence>
<dbReference type="AlphaFoldDB" id="A0A6C2TVT1"/>
<dbReference type="InterPro" id="IPR050300">
    <property type="entry name" value="GDXG_lipolytic_enzyme"/>
</dbReference>
<keyword evidence="7" id="KW-1185">Reference proteome</keyword>
<dbReference type="PANTHER" id="PTHR48081">
    <property type="entry name" value="AB HYDROLASE SUPERFAMILY PROTEIN C4A8.06C"/>
    <property type="match status" value="1"/>
</dbReference>
<keyword evidence="3" id="KW-0732">Signal</keyword>
<evidence type="ECO:0000256" key="1">
    <source>
        <dbReference type="ARBA" id="ARBA00010515"/>
    </source>
</evidence>
<feature type="signal peptide" evidence="3">
    <location>
        <begin position="1"/>
        <end position="17"/>
    </location>
</feature>
<dbReference type="EMBL" id="CAAHFG010000001">
    <property type="protein sequence ID" value="VGO11770.1"/>
    <property type="molecule type" value="Genomic_DNA"/>
</dbReference>
<evidence type="ECO:0000256" key="3">
    <source>
        <dbReference type="SAM" id="SignalP"/>
    </source>
</evidence>
<feature type="domain" description="BD-FAE-like" evidence="5">
    <location>
        <begin position="49"/>
        <end position="158"/>
    </location>
</feature>
<protein>
    <submittedName>
        <fullName evidence="6">Acetylxylan esterase</fullName>
    </submittedName>
</protein>
<dbReference type="InterPro" id="IPR049492">
    <property type="entry name" value="BD-FAE-like_dom"/>
</dbReference>
<evidence type="ECO:0000259" key="5">
    <source>
        <dbReference type="Pfam" id="PF20434"/>
    </source>
</evidence>